<dbReference type="RefSeq" id="WP_177199864.1">
    <property type="nucleotide sequence ID" value="NZ_FOLE01000003.1"/>
</dbReference>
<dbReference type="EMBL" id="FOLE01000003">
    <property type="protein sequence ID" value="SFC18561.1"/>
    <property type="molecule type" value="Genomic_DNA"/>
</dbReference>
<dbReference type="Gene3D" id="3.30.70.1050">
    <property type="entry name" value="Trigger factor ribosome-binding domain"/>
    <property type="match status" value="1"/>
</dbReference>
<name>A0A1I1H430_9BACT</name>
<dbReference type="Gene3D" id="1.10.3120.10">
    <property type="entry name" value="Trigger factor, C-terminal domain"/>
    <property type="match status" value="1"/>
</dbReference>
<dbReference type="InterPro" id="IPR008881">
    <property type="entry name" value="Trigger_fac_ribosome-bd_bac"/>
</dbReference>
<dbReference type="InterPro" id="IPR036611">
    <property type="entry name" value="Trigger_fac_ribosome-bd_sf"/>
</dbReference>
<dbReference type="GO" id="GO:0051083">
    <property type="term" value="P:'de novo' cotranslational protein folding"/>
    <property type="evidence" value="ECO:0007669"/>
    <property type="project" value="TreeGrafter"/>
</dbReference>
<protein>
    <submittedName>
        <fullName evidence="2">Trigger factor</fullName>
    </submittedName>
</protein>
<dbReference type="NCBIfam" id="TIGR00115">
    <property type="entry name" value="tig"/>
    <property type="match status" value="1"/>
</dbReference>
<evidence type="ECO:0000259" key="1">
    <source>
        <dbReference type="Pfam" id="PF05697"/>
    </source>
</evidence>
<dbReference type="PANTHER" id="PTHR30560">
    <property type="entry name" value="TRIGGER FACTOR CHAPERONE AND PEPTIDYL-PROLYL CIS/TRANS ISOMERASE"/>
    <property type="match status" value="1"/>
</dbReference>
<keyword evidence="3" id="KW-1185">Reference proteome</keyword>
<accession>A0A1I1H430</accession>
<dbReference type="PANTHER" id="PTHR30560:SF3">
    <property type="entry name" value="TRIGGER FACTOR-LIKE PROTEIN TIG, CHLOROPLASTIC"/>
    <property type="match status" value="1"/>
</dbReference>
<dbReference type="Pfam" id="PF05697">
    <property type="entry name" value="Trigger_N"/>
    <property type="match status" value="1"/>
</dbReference>
<feature type="domain" description="Trigger factor ribosome-binding bacterial" evidence="1">
    <location>
        <begin position="1"/>
        <end position="148"/>
    </location>
</feature>
<proteinExistence type="predicted"/>
<dbReference type="InterPro" id="IPR005215">
    <property type="entry name" value="Trig_fac"/>
</dbReference>
<reference evidence="2 3" key="1">
    <citation type="submission" date="2016-10" db="EMBL/GenBank/DDBJ databases">
        <authorList>
            <person name="de Groot N.N."/>
        </authorList>
    </citation>
    <scope>NUCLEOTIDE SEQUENCE [LARGE SCALE GENOMIC DNA]</scope>
    <source>
        <strain evidence="2 3">DSM 6793</strain>
    </source>
</reference>
<dbReference type="GO" id="GO:0044183">
    <property type="term" value="F:protein folding chaperone"/>
    <property type="evidence" value="ECO:0007669"/>
    <property type="project" value="TreeGrafter"/>
</dbReference>
<evidence type="ECO:0000313" key="2">
    <source>
        <dbReference type="EMBL" id="SFC18561.1"/>
    </source>
</evidence>
<dbReference type="GO" id="GO:0003755">
    <property type="term" value="F:peptidyl-prolyl cis-trans isomerase activity"/>
    <property type="evidence" value="ECO:0007669"/>
    <property type="project" value="TreeGrafter"/>
</dbReference>
<dbReference type="GO" id="GO:0043335">
    <property type="term" value="P:protein unfolding"/>
    <property type="evidence" value="ECO:0007669"/>
    <property type="project" value="TreeGrafter"/>
</dbReference>
<sequence length="443" mass="49815">MNISFNKQENNTALLTISLQEGDYQPKVEKKVKELAKTAQIKGFRPGKVPAAHLKRLYGASITSEVIDEIIGETLDSYLKENKIETLGQPLLNKDSKLFDYGKDTEVEVTFDLGLSPEFELPDFSTFSIKRYSVEVAADEVEKTIEDLRQRLANTQAVEVSEKGHQLFGLIKKEGAETEKETLIPTNQVEEAALELFLGKKAGDLITFDIRATFKPEHIRHVAALSKEEAEAAEGQYRFTVTEVKSVEPAAFDADFFGKVLGDASFDNEEAFRAELKRRMEANYTNDSTSKSYNEAKATILESLSGLVLPEEFLKRWLLVVNAKNKVTPEQIDAEFPIFKKDIVWDLLRAKVAVADKIQLDEAKIKDFTRMMISMQLGQMGLHNVGEEQLNNFTENYLSGEKGENYRKAAQDTFNMLSDEAIFGKVTFVSESINADEFAKVEA</sequence>
<dbReference type="STRING" id="927664.SAMN05421780_103197"/>
<dbReference type="Proteomes" id="UP000199514">
    <property type="component" value="Unassembled WGS sequence"/>
</dbReference>
<dbReference type="GO" id="GO:0043022">
    <property type="term" value="F:ribosome binding"/>
    <property type="evidence" value="ECO:0007669"/>
    <property type="project" value="TreeGrafter"/>
</dbReference>
<dbReference type="SUPFAM" id="SSF102735">
    <property type="entry name" value="Trigger factor ribosome-binding domain"/>
    <property type="match status" value="1"/>
</dbReference>
<dbReference type="PIRSF" id="PIRSF003095">
    <property type="entry name" value="Trigger_factor"/>
    <property type="match status" value="1"/>
</dbReference>
<gene>
    <name evidence="2" type="ORF">SAMN05421780_103197</name>
</gene>
<organism evidence="2 3">
    <name type="scientific">Flexibacter flexilis DSM 6793</name>
    <dbReference type="NCBI Taxonomy" id="927664"/>
    <lineage>
        <taxon>Bacteria</taxon>
        <taxon>Pseudomonadati</taxon>
        <taxon>Bacteroidota</taxon>
        <taxon>Cytophagia</taxon>
        <taxon>Cytophagales</taxon>
        <taxon>Flexibacteraceae</taxon>
        <taxon>Flexibacter</taxon>
    </lineage>
</organism>
<dbReference type="GO" id="GO:0015031">
    <property type="term" value="P:protein transport"/>
    <property type="evidence" value="ECO:0007669"/>
    <property type="project" value="InterPro"/>
</dbReference>
<dbReference type="InterPro" id="IPR027304">
    <property type="entry name" value="Trigger_fact/SurA_dom_sf"/>
</dbReference>
<dbReference type="InterPro" id="IPR037041">
    <property type="entry name" value="Trigger_fac_C_sf"/>
</dbReference>
<dbReference type="SUPFAM" id="SSF109998">
    <property type="entry name" value="Triger factor/SurA peptide-binding domain-like"/>
    <property type="match status" value="1"/>
</dbReference>
<dbReference type="AlphaFoldDB" id="A0A1I1H430"/>
<evidence type="ECO:0000313" key="3">
    <source>
        <dbReference type="Proteomes" id="UP000199514"/>
    </source>
</evidence>